<sequence>MGKGYKSLNVCMYCGSTENLTKEHIVNYGINGELTLKNSSCKSCNGITSRNEESVLRGQMGQARIVGGLRTRNPENRPDSIKINVSSVTGESEELDVPIKEATAFLHIPLFTEASFLSGGKRKAGAEVCGFDTLYFGENPKDFLLKENYHGITDRVRIDVHAFAKLLAKTAYAFYVAEKGLFPRSESPALALMNGELRDTSIWVGSSFQPLAKKTSELHQLETKVVKIRTGKEVEIVRVQLFAPAGTCIYEVVVRAAKWRLYLK</sequence>
<evidence type="ECO:0000313" key="2">
    <source>
        <dbReference type="Proteomes" id="UP000515240"/>
    </source>
</evidence>
<dbReference type="EMBL" id="CP058554">
    <property type="protein sequence ID" value="QMV73624.1"/>
    <property type="molecule type" value="Genomic_DNA"/>
</dbReference>
<reference evidence="1 2" key="1">
    <citation type="journal article" date="2020" name="G3 (Bethesda)">
        <title>CeMbio - The Caenorhabditis elegans Microbiome Resource.</title>
        <authorList>
            <person name="Dirksen P."/>
            <person name="Assie A."/>
            <person name="Zimmermann J."/>
            <person name="Zhang F."/>
            <person name="Tietje A.M."/>
            <person name="Marsh S.A."/>
            <person name="Felix M.A."/>
            <person name="Shapira M."/>
            <person name="Kaleta C."/>
            <person name="Schulenburg H."/>
            <person name="Samuel B."/>
        </authorList>
    </citation>
    <scope>NUCLEOTIDE SEQUENCE [LARGE SCALE GENOMIC DNA]</scope>
    <source>
        <strain evidence="1 2">BIGb0172</strain>
    </source>
</reference>
<proteinExistence type="predicted"/>
<accession>A0A7G5EHZ9</accession>
<keyword evidence="2" id="KW-1185">Reference proteome</keyword>
<evidence type="ECO:0000313" key="1">
    <source>
        <dbReference type="EMBL" id="QMV73624.1"/>
    </source>
</evidence>
<name>A0A7G5EHZ9_9BURK</name>
<evidence type="ECO:0008006" key="3">
    <source>
        <dbReference type="Google" id="ProtNLM"/>
    </source>
</evidence>
<protein>
    <recommendedName>
        <fullName evidence="3">HNH endonuclease</fullName>
    </recommendedName>
</protein>
<dbReference type="KEGG" id="cpis:HS961_12730"/>
<organism evidence="1 2">
    <name type="scientific">Comamonas piscis</name>
    <dbReference type="NCBI Taxonomy" id="1562974"/>
    <lineage>
        <taxon>Bacteria</taxon>
        <taxon>Pseudomonadati</taxon>
        <taxon>Pseudomonadota</taxon>
        <taxon>Betaproteobacteria</taxon>
        <taxon>Burkholderiales</taxon>
        <taxon>Comamonadaceae</taxon>
        <taxon>Comamonas</taxon>
    </lineage>
</organism>
<dbReference type="AlphaFoldDB" id="A0A7G5EHZ9"/>
<dbReference type="Proteomes" id="UP000515240">
    <property type="component" value="Chromosome"/>
</dbReference>
<dbReference type="RefSeq" id="WP_182322491.1">
    <property type="nucleotide sequence ID" value="NZ_CP058554.1"/>
</dbReference>
<gene>
    <name evidence="1" type="ORF">HS961_12730</name>
</gene>